<dbReference type="Pfam" id="PF13020">
    <property type="entry name" value="NOV_C"/>
    <property type="match status" value="1"/>
</dbReference>
<accession>A0A6P0GLQ7</accession>
<sequence length="183" mass="20128">MSPVRYTRLAPGPTTTRRAAGGGTAGGGGRGAAERASDQQLNAIGFAGEWLAYRWLAERYPHQFTDECWVSANRAQVLPGDRGDDGLGYDFIVPSRGGPVMYEVKSTTEDGGEIRLGESEVLAAQRNARNNWWRLLVITNALSTERRMLQLRNPFAPMSRGRYTFAGQGLRLLYHPDDGAGQR</sequence>
<feature type="compositionally biased region" description="Low complexity" evidence="1">
    <location>
        <begin position="7"/>
        <end position="19"/>
    </location>
</feature>
<dbReference type="RefSeq" id="WP_163477983.1">
    <property type="nucleotide sequence ID" value="NZ_JAAGWE010000032.1"/>
</dbReference>
<dbReference type="AlphaFoldDB" id="A0A6P0GLQ7"/>
<feature type="domain" description="Protein NO VEIN C-terminal" evidence="2">
    <location>
        <begin position="79"/>
        <end position="145"/>
    </location>
</feature>
<organism evidence="3 4">
    <name type="scientific">Geodermatophilus normandii</name>
    <dbReference type="NCBI Taxonomy" id="1137989"/>
    <lineage>
        <taxon>Bacteria</taxon>
        <taxon>Bacillati</taxon>
        <taxon>Actinomycetota</taxon>
        <taxon>Actinomycetes</taxon>
        <taxon>Geodermatophilales</taxon>
        <taxon>Geodermatophilaceae</taxon>
        <taxon>Geodermatophilus</taxon>
    </lineage>
</organism>
<feature type="region of interest" description="Disordered" evidence="1">
    <location>
        <begin position="1"/>
        <end position="36"/>
    </location>
</feature>
<feature type="compositionally biased region" description="Gly residues" evidence="1">
    <location>
        <begin position="20"/>
        <end position="31"/>
    </location>
</feature>
<dbReference type="InterPro" id="IPR024975">
    <property type="entry name" value="NOV_C"/>
</dbReference>
<evidence type="ECO:0000259" key="2">
    <source>
        <dbReference type="Pfam" id="PF13020"/>
    </source>
</evidence>
<dbReference type="EMBL" id="JAAGWE010000032">
    <property type="protein sequence ID" value="NEM07911.1"/>
    <property type="molecule type" value="Genomic_DNA"/>
</dbReference>
<evidence type="ECO:0000256" key="1">
    <source>
        <dbReference type="SAM" id="MobiDB-lite"/>
    </source>
</evidence>
<protein>
    <submittedName>
        <fullName evidence="3">DUF3883 domain-containing protein</fullName>
    </submittedName>
</protein>
<proteinExistence type="predicted"/>
<name>A0A6P0GLQ7_9ACTN</name>
<evidence type="ECO:0000313" key="3">
    <source>
        <dbReference type="EMBL" id="NEM07911.1"/>
    </source>
</evidence>
<reference evidence="3 4" key="1">
    <citation type="submission" date="2019-12" db="EMBL/GenBank/DDBJ databases">
        <title>WGS of CPCC 203550 I12A-02606.</title>
        <authorList>
            <person name="Jiang Z."/>
        </authorList>
    </citation>
    <scope>NUCLEOTIDE SEQUENCE [LARGE SCALE GENOMIC DNA]</scope>
    <source>
        <strain evidence="3 4">I12A-02606</strain>
    </source>
</reference>
<comment type="caution">
    <text evidence="3">The sequence shown here is derived from an EMBL/GenBank/DDBJ whole genome shotgun (WGS) entry which is preliminary data.</text>
</comment>
<evidence type="ECO:0000313" key="4">
    <source>
        <dbReference type="Proteomes" id="UP000471126"/>
    </source>
</evidence>
<dbReference type="Proteomes" id="UP000471126">
    <property type="component" value="Unassembled WGS sequence"/>
</dbReference>
<gene>
    <name evidence="3" type="ORF">GCU54_18150</name>
</gene>